<keyword evidence="1" id="KW-0597">Phosphoprotein</keyword>
<reference evidence="3" key="1">
    <citation type="journal article" date="2014" name="Int. J. Syst. Evol. Microbiol.">
        <title>Complete genome sequence of Corynebacterium casei LMG S-19264T (=DSM 44701T), isolated from a smear-ripened cheese.</title>
        <authorList>
            <consortium name="US DOE Joint Genome Institute (JGI-PGF)"/>
            <person name="Walter F."/>
            <person name="Albersmeier A."/>
            <person name="Kalinowski J."/>
            <person name="Ruckert C."/>
        </authorList>
    </citation>
    <scope>NUCLEOTIDE SEQUENCE</scope>
    <source>
        <strain evidence="3">KCTC 12719</strain>
    </source>
</reference>
<feature type="domain" description="Response regulatory" evidence="2">
    <location>
        <begin position="6"/>
        <end position="136"/>
    </location>
</feature>
<dbReference type="PANTHER" id="PTHR45566">
    <property type="entry name" value="HTH-TYPE TRANSCRIPTIONAL REGULATOR YHJB-RELATED"/>
    <property type="match status" value="1"/>
</dbReference>
<dbReference type="Proteomes" id="UP000610456">
    <property type="component" value="Unassembled WGS sequence"/>
</dbReference>
<evidence type="ECO:0000259" key="2">
    <source>
        <dbReference type="PROSITE" id="PS50110"/>
    </source>
</evidence>
<keyword evidence="3" id="KW-0238">DNA-binding</keyword>
<dbReference type="PROSITE" id="PS50110">
    <property type="entry name" value="RESPONSE_REGULATORY"/>
    <property type="match status" value="1"/>
</dbReference>
<protein>
    <submittedName>
        <fullName evidence="3">DNA-binding response regulator</fullName>
    </submittedName>
</protein>
<comment type="caution">
    <text evidence="3">The sequence shown here is derived from an EMBL/GenBank/DDBJ whole genome shotgun (WGS) entry which is preliminary data.</text>
</comment>
<proteinExistence type="predicted"/>
<evidence type="ECO:0000313" key="3">
    <source>
        <dbReference type="EMBL" id="GHA34455.1"/>
    </source>
</evidence>
<dbReference type="EMBL" id="BMXB01000004">
    <property type="protein sequence ID" value="GHA34455.1"/>
    <property type="molecule type" value="Genomic_DNA"/>
</dbReference>
<keyword evidence="4" id="KW-1185">Reference proteome</keyword>
<dbReference type="Pfam" id="PF00072">
    <property type="entry name" value="Response_reg"/>
    <property type="match status" value="1"/>
</dbReference>
<dbReference type="InterPro" id="IPR001789">
    <property type="entry name" value="Sig_transdc_resp-reg_receiver"/>
</dbReference>
<accession>A0A918SE49</accession>
<reference evidence="3" key="2">
    <citation type="submission" date="2020-09" db="EMBL/GenBank/DDBJ databases">
        <authorList>
            <person name="Sun Q."/>
            <person name="Kim S."/>
        </authorList>
    </citation>
    <scope>NUCLEOTIDE SEQUENCE</scope>
    <source>
        <strain evidence="3">KCTC 12719</strain>
    </source>
</reference>
<organism evidence="3 4">
    <name type="scientific">Salinimicrobium marinum</name>
    <dbReference type="NCBI Taxonomy" id="680283"/>
    <lineage>
        <taxon>Bacteria</taxon>
        <taxon>Pseudomonadati</taxon>
        <taxon>Bacteroidota</taxon>
        <taxon>Flavobacteriia</taxon>
        <taxon>Flavobacteriales</taxon>
        <taxon>Flavobacteriaceae</taxon>
        <taxon>Salinimicrobium</taxon>
    </lineage>
</organism>
<dbReference type="SMART" id="SM00448">
    <property type="entry name" value="REC"/>
    <property type="match status" value="1"/>
</dbReference>
<sequence>MTKELRILMVDDHPIIIEGYKKVLLDNRSDSYRLIIDTANTSDEANDKIETSINDSFYDVVFLDIGLPPSKNREISSGEDLGKKIRQSSPNTKLIVLTMFVQNIRLLSILKSLRPEAFMIKSDVTATEFLFAFDTVLEGQTYSSQTVQDLMRKQIVNDFYVDKTDRDILYHLSCGVKTKELPDVVPVSLAAIEKRKKIMREAFGVEDLRDITLINKARELGFL</sequence>
<dbReference type="AlphaFoldDB" id="A0A918SE49"/>
<dbReference type="InterPro" id="IPR011006">
    <property type="entry name" value="CheY-like_superfamily"/>
</dbReference>
<dbReference type="InterPro" id="IPR051015">
    <property type="entry name" value="EvgA-like"/>
</dbReference>
<name>A0A918SE49_9FLAO</name>
<dbReference type="PANTHER" id="PTHR45566:SF2">
    <property type="entry name" value="NARL SUBFAMILY"/>
    <property type="match status" value="1"/>
</dbReference>
<evidence type="ECO:0000313" key="4">
    <source>
        <dbReference type="Proteomes" id="UP000610456"/>
    </source>
</evidence>
<dbReference type="GO" id="GO:0003677">
    <property type="term" value="F:DNA binding"/>
    <property type="evidence" value="ECO:0007669"/>
    <property type="project" value="UniProtKB-KW"/>
</dbReference>
<feature type="modified residue" description="4-aspartylphosphate" evidence="1">
    <location>
        <position position="64"/>
    </location>
</feature>
<evidence type="ECO:0000256" key="1">
    <source>
        <dbReference type="PROSITE-ProRule" id="PRU00169"/>
    </source>
</evidence>
<gene>
    <name evidence="3" type="ORF">GCM10007103_14860</name>
</gene>
<dbReference type="Gene3D" id="3.40.50.2300">
    <property type="match status" value="1"/>
</dbReference>
<dbReference type="RefSeq" id="WP_189604097.1">
    <property type="nucleotide sequence ID" value="NZ_BMXB01000004.1"/>
</dbReference>
<dbReference type="GO" id="GO:0000160">
    <property type="term" value="P:phosphorelay signal transduction system"/>
    <property type="evidence" value="ECO:0007669"/>
    <property type="project" value="InterPro"/>
</dbReference>
<dbReference type="SUPFAM" id="SSF52172">
    <property type="entry name" value="CheY-like"/>
    <property type="match status" value="1"/>
</dbReference>